<reference evidence="1 2" key="1">
    <citation type="submission" date="2019-05" db="EMBL/GenBank/DDBJ databases">
        <title>Another draft genome of Portunus trituberculatus and its Hox gene families provides insights of decapod evolution.</title>
        <authorList>
            <person name="Jeong J.-H."/>
            <person name="Song I."/>
            <person name="Kim S."/>
            <person name="Choi T."/>
            <person name="Kim D."/>
            <person name="Ryu S."/>
            <person name="Kim W."/>
        </authorList>
    </citation>
    <scope>NUCLEOTIDE SEQUENCE [LARGE SCALE GENOMIC DNA]</scope>
    <source>
        <tissue evidence="1">Muscle</tissue>
    </source>
</reference>
<gene>
    <name evidence="1" type="ORF">E2C01_073785</name>
</gene>
<comment type="caution">
    <text evidence="1">The sequence shown here is derived from an EMBL/GenBank/DDBJ whole genome shotgun (WGS) entry which is preliminary data.</text>
</comment>
<evidence type="ECO:0000313" key="1">
    <source>
        <dbReference type="EMBL" id="MPC79268.1"/>
    </source>
</evidence>
<proteinExistence type="predicted"/>
<organism evidence="1 2">
    <name type="scientific">Portunus trituberculatus</name>
    <name type="common">Swimming crab</name>
    <name type="synonym">Neptunus trituberculatus</name>
    <dbReference type="NCBI Taxonomy" id="210409"/>
    <lineage>
        <taxon>Eukaryota</taxon>
        <taxon>Metazoa</taxon>
        <taxon>Ecdysozoa</taxon>
        <taxon>Arthropoda</taxon>
        <taxon>Crustacea</taxon>
        <taxon>Multicrustacea</taxon>
        <taxon>Malacostraca</taxon>
        <taxon>Eumalacostraca</taxon>
        <taxon>Eucarida</taxon>
        <taxon>Decapoda</taxon>
        <taxon>Pleocyemata</taxon>
        <taxon>Brachyura</taxon>
        <taxon>Eubrachyura</taxon>
        <taxon>Portunoidea</taxon>
        <taxon>Portunidae</taxon>
        <taxon>Portuninae</taxon>
        <taxon>Portunus</taxon>
    </lineage>
</organism>
<dbReference type="Proteomes" id="UP000324222">
    <property type="component" value="Unassembled WGS sequence"/>
</dbReference>
<protein>
    <submittedName>
        <fullName evidence="1">Uncharacterized protein</fullName>
    </submittedName>
</protein>
<accession>A0A5B7IEF8</accession>
<sequence length="34" mass="4011">MCAVSWTCELGQLSPGFRLCVCRRFFQRLLPTQY</sequence>
<dbReference type="EMBL" id="VSRR010050678">
    <property type="protein sequence ID" value="MPC79268.1"/>
    <property type="molecule type" value="Genomic_DNA"/>
</dbReference>
<name>A0A5B7IEF8_PORTR</name>
<keyword evidence="2" id="KW-1185">Reference proteome</keyword>
<evidence type="ECO:0000313" key="2">
    <source>
        <dbReference type="Proteomes" id="UP000324222"/>
    </source>
</evidence>
<dbReference type="AlphaFoldDB" id="A0A5B7IEF8"/>